<keyword evidence="2" id="KW-0813">Transport</keyword>
<evidence type="ECO:0000256" key="2">
    <source>
        <dbReference type="ARBA" id="ARBA00022448"/>
    </source>
</evidence>
<evidence type="ECO:0000313" key="7">
    <source>
        <dbReference type="Proteomes" id="UP000008466"/>
    </source>
</evidence>
<evidence type="ECO:0000256" key="3">
    <source>
        <dbReference type="ARBA" id="ARBA00022741"/>
    </source>
</evidence>
<dbReference type="eggNOG" id="COG4608">
    <property type="taxonomic scope" value="Bacteria"/>
</dbReference>
<evidence type="ECO:0000259" key="5">
    <source>
        <dbReference type="PROSITE" id="PS50893"/>
    </source>
</evidence>
<dbReference type="SMART" id="SM00382">
    <property type="entry name" value="AAA"/>
    <property type="match status" value="1"/>
</dbReference>
<evidence type="ECO:0000256" key="4">
    <source>
        <dbReference type="ARBA" id="ARBA00022840"/>
    </source>
</evidence>
<dbReference type="GO" id="GO:0016887">
    <property type="term" value="F:ATP hydrolysis activity"/>
    <property type="evidence" value="ECO:0007669"/>
    <property type="project" value="InterPro"/>
</dbReference>
<dbReference type="InterPro" id="IPR017871">
    <property type="entry name" value="ABC_transporter-like_CS"/>
</dbReference>
<keyword evidence="4" id="KW-0067">ATP-binding</keyword>
<keyword evidence="7" id="KW-1185">Reference proteome</keyword>
<feature type="domain" description="ABC transporter" evidence="5">
    <location>
        <begin position="9"/>
        <end position="267"/>
    </location>
</feature>
<dbReference type="CDD" id="cd03257">
    <property type="entry name" value="ABC_NikE_OppD_transporters"/>
    <property type="match status" value="1"/>
</dbReference>
<dbReference type="InterPro" id="IPR013563">
    <property type="entry name" value="Oligopep_ABC_C"/>
</dbReference>
<proteinExistence type="inferred from homology"/>
<evidence type="ECO:0000256" key="1">
    <source>
        <dbReference type="ARBA" id="ARBA00005417"/>
    </source>
</evidence>
<dbReference type="PROSITE" id="PS00211">
    <property type="entry name" value="ABC_TRANSPORTER_1"/>
    <property type="match status" value="1"/>
</dbReference>
<dbReference type="InterPro" id="IPR027417">
    <property type="entry name" value="P-loop_NTPase"/>
</dbReference>
<comment type="similarity">
    <text evidence="1">Belongs to the ABC transporter superfamily.</text>
</comment>
<dbReference type="AlphaFoldDB" id="F0RSX0"/>
<sequence>MSTSKKPLLEVKDLKQHFPITSGSILQKQVGAIRAVDGISFDVYPGETLGIVGESGCGKSTTVRSIAQLYKPTSGSVVFNGVDLVGADQKTMLKSRRDIQMIFQDPYASLDPRMTVRSIIAEPLVIYNNRNLLEKPLSSLDIERKVENLMERVGLNKAFKNRYPHEFSGGQRQRIGIARALALNPKIILADEPVSALDVSIQSQILNLLGDLQKEFGLTYIFIAHDLAVIQHISTRVAVMYLGKIVEISDAVRLYDNPLHPYTTALLSAAPIPDPKVERERKRIILTGDVPSPDKERNGCYFYDRCPKKMPWCSCHLPPMFDIEDKHQVACWLYDTEDHSKTSMEEAQADAQKASK</sequence>
<dbReference type="HOGENOM" id="CLU_000604_1_23_12"/>
<dbReference type="KEGG" id="sbu:SpiBuddy_2203"/>
<dbReference type="Proteomes" id="UP000008466">
    <property type="component" value="Chromosome"/>
</dbReference>
<dbReference type="OrthoDB" id="337094at2"/>
<dbReference type="Pfam" id="PF00005">
    <property type="entry name" value="ABC_tran"/>
    <property type="match status" value="1"/>
</dbReference>
<name>F0RSX0_SPHGB</name>
<accession>F0RSX0</accession>
<dbReference type="FunFam" id="3.40.50.300:FF:000016">
    <property type="entry name" value="Oligopeptide ABC transporter ATP-binding component"/>
    <property type="match status" value="1"/>
</dbReference>
<dbReference type="GO" id="GO:0015833">
    <property type="term" value="P:peptide transport"/>
    <property type="evidence" value="ECO:0007669"/>
    <property type="project" value="InterPro"/>
</dbReference>
<dbReference type="InterPro" id="IPR050319">
    <property type="entry name" value="ABC_transp_ATP-bind"/>
</dbReference>
<dbReference type="NCBIfam" id="TIGR01727">
    <property type="entry name" value="oligo_HPY"/>
    <property type="match status" value="1"/>
</dbReference>
<dbReference type="InterPro" id="IPR003593">
    <property type="entry name" value="AAA+_ATPase"/>
</dbReference>
<dbReference type="RefSeq" id="WP_013607871.1">
    <property type="nucleotide sequence ID" value="NC_015152.1"/>
</dbReference>
<dbReference type="SUPFAM" id="SSF52540">
    <property type="entry name" value="P-loop containing nucleoside triphosphate hydrolases"/>
    <property type="match status" value="1"/>
</dbReference>
<dbReference type="GO" id="GO:0055085">
    <property type="term" value="P:transmembrane transport"/>
    <property type="evidence" value="ECO:0007669"/>
    <property type="project" value="UniProtKB-ARBA"/>
</dbReference>
<gene>
    <name evidence="6" type="ordered locus">SpiBuddy_2203</name>
</gene>
<dbReference type="Gene3D" id="3.40.50.300">
    <property type="entry name" value="P-loop containing nucleotide triphosphate hydrolases"/>
    <property type="match status" value="1"/>
</dbReference>
<reference evidence="7" key="1">
    <citation type="submission" date="2011-02" db="EMBL/GenBank/DDBJ databases">
        <title>Complete sequence of Spirochaeta sp. Buddy.</title>
        <authorList>
            <person name="Lucas S."/>
            <person name="Copeland A."/>
            <person name="Lapidus A."/>
            <person name="Cheng J.-F."/>
            <person name="Goodwin L."/>
            <person name="Pitluck S."/>
            <person name="Zeytun A."/>
            <person name="Detter J.C."/>
            <person name="Han C."/>
            <person name="Tapia R."/>
            <person name="Land M."/>
            <person name="Hauser L."/>
            <person name="Kyrpides N."/>
            <person name="Ivanova N."/>
            <person name="Mikhailova N."/>
            <person name="Pagani I."/>
            <person name="Ritalahti K.M."/>
            <person name="Loeffler F.E."/>
            <person name="Woyke T."/>
        </authorList>
    </citation>
    <scope>NUCLEOTIDE SEQUENCE [LARGE SCALE GENOMIC DNA]</scope>
    <source>
        <strain evidence="7">ATCC BAA-1886 / DSM 22777 / Buddy</strain>
    </source>
</reference>
<dbReference type="EC" id="3.6.3.24" evidence="6"/>
<protein>
    <submittedName>
        <fullName evidence="6">Oligopeptide/dipeptide ABC transporter, ATPase subunit</fullName>
        <ecNumber evidence="6">3.6.3.24</ecNumber>
    </submittedName>
</protein>
<dbReference type="PANTHER" id="PTHR43776">
    <property type="entry name" value="TRANSPORT ATP-BINDING PROTEIN"/>
    <property type="match status" value="1"/>
</dbReference>
<evidence type="ECO:0000313" key="6">
    <source>
        <dbReference type="EMBL" id="ADY14022.1"/>
    </source>
</evidence>
<dbReference type="GO" id="GO:0005524">
    <property type="term" value="F:ATP binding"/>
    <property type="evidence" value="ECO:0007669"/>
    <property type="project" value="UniProtKB-KW"/>
</dbReference>
<dbReference type="STRING" id="158189.SpiBuddy_2203"/>
<dbReference type="PROSITE" id="PS50893">
    <property type="entry name" value="ABC_TRANSPORTER_2"/>
    <property type="match status" value="1"/>
</dbReference>
<organism evidence="6 7">
    <name type="scientific">Sphaerochaeta globosa (strain ATCC BAA-1886 / DSM 22777 / Buddy)</name>
    <name type="common">Spirochaeta sp. (strain Buddy)</name>
    <dbReference type="NCBI Taxonomy" id="158189"/>
    <lineage>
        <taxon>Bacteria</taxon>
        <taxon>Pseudomonadati</taxon>
        <taxon>Spirochaetota</taxon>
        <taxon>Spirochaetia</taxon>
        <taxon>Spirochaetales</taxon>
        <taxon>Sphaerochaetaceae</taxon>
        <taxon>Sphaerochaeta</taxon>
    </lineage>
</organism>
<dbReference type="Pfam" id="PF08352">
    <property type="entry name" value="oligo_HPY"/>
    <property type="match status" value="1"/>
</dbReference>
<keyword evidence="6" id="KW-0378">Hydrolase</keyword>
<dbReference type="EMBL" id="CP002541">
    <property type="protein sequence ID" value="ADY14022.1"/>
    <property type="molecule type" value="Genomic_DNA"/>
</dbReference>
<dbReference type="PANTHER" id="PTHR43776:SF7">
    <property type="entry name" value="D,D-DIPEPTIDE TRANSPORT ATP-BINDING PROTEIN DDPF-RELATED"/>
    <property type="match status" value="1"/>
</dbReference>
<keyword evidence="3" id="KW-0547">Nucleotide-binding</keyword>
<dbReference type="InterPro" id="IPR003439">
    <property type="entry name" value="ABC_transporter-like_ATP-bd"/>
</dbReference>